<organism evidence="2">
    <name type="scientific">mine drainage metagenome</name>
    <dbReference type="NCBI Taxonomy" id="410659"/>
    <lineage>
        <taxon>unclassified sequences</taxon>
        <taxon>metagenomes</taxon>
        <taxon>ecological metagenomes</taxon>
    </lineage>
</organism>
<dbReference type="SUPFAM" id="SSF53098">
    <property type="entry name" value="Ribonuclease H-like"/>
    <property type="match status" value="1"/>
</dbReference>
<dbReference type="InterPro" id="IPR036397">
    <property type="entry name" value="RNaseH_sf"/>
</dbReference>
<feature type="domain" description="Predicted 3'-5' exonuclease PolB-like" evidence="1">
    <location>
        <begin position="46"/>
        <end position="251"/>
    </location>
</feature>
<dbReference type="InterPro" id="IPR012337">
    <property type="entry name" value="RNaseH-like_sf"/>
</dbReference>
<accession>T1AMK1</accession>
<gene>
    <name evidence="2" type="ORF">B1A_09566</name>
</gene>
<feature type="non-terminal residue" evidence="2">
    <location>
        <position position="251"/>
    </location>
</feature>
<dbReference type="EMBL" id="AUZX01006825">
    <property type="protein sequence ID" value="EQD61856.1"/>
    <property type="molecule type" value="Genomic_DNA"/>
</dbReference>
<dbReference type="GO" id="GO:0003676">
    <property type="term" value="F:nucleic acid binding"/>
    <property type="evidence" value="ECO:0007669"/>
    <property type="project" value="InterPro"/>
</dbReference>
<dbReference type="Pfam" id="PF10108">
    <property type="entry name" value="DNA_pol_B_exo2"/>
    <property type="match status" value="1"/>
</dbReference>
<comment type="caution">
    <text evidence="2">The sequence shown here is derived from an EMBL/GenBank/DDBJ whole genome shotgun (WGS) entry which is preliminary data.</text>
</comment>
<proteinExistence type="predicted"/>
<protein>
    <submittedName>
        <fullName evidence="2">Polysaccharide biosynthesis protein</fullName>
    </submittedName>
</protein>
<dbReference type="CDD" id="cd05782">
    <property type="entry name" value="DNA_polB_like1_exo"/>
    <property type="match status" value="1"/>
</dbReference>
<dbReference type="AlphaFoldDB" id="T1AMK1"/>
<dbReference type="Gene3D" id="3.30.420.10">
    <property type="entry name" value="Ribonuclease H-like superfamily/Ribonuclease H"/>
    <property type="match status" value="1"/>
</dbReference>
<dbReference type="InterPro" id="IPR019288">
    <property type="entry name" value="3'-5'_exonuclease_PolB-like"/>
</dbReference>
<reference evidence="2" key="1">
    <citation type="submission" date="2013-08" db="EMBL/GenBank/DDBJ databases">
        <authorList>
            <person name="Mendez C."/>
            <person name="Richter M."/>
            <person name="Ferrer M."/>
            <person name="Sanchez J."/>
        </authorList>
    </citation>
    <scope>NUCLEOTIDE SEQUENCE</scope>
</reference>
<evidence type="ECO:0000259" key="1">
    <source>
        <dbReference type="Pfam" id="PF10108"/>
    </source>
</evidence>
<evidence type="ECO:0000313" key="2">
    <source>
        <dbReference type="EMBL" id="EQD61856.1"/>
    </source>
</evidence>
<name>T1AMK1_9ZZZZ</name>
<sequence length="251" mass="28720">MNCLVFDIETVPDVALGRRLYGLEGLEDESVAKAMFALRRQETGGDFLPHEQHRIVAVSCLLRSRDQLRVWSLGEEHSSERELIERFFDGIERFSPELVSWNGSGFDLPVLSYRALAAGVQAPRFWETGDSDPAFRYNNYLNRFHWRHLDLMDVLSGFQGRGRVSLERIAVLLGLPGKLGFSGAQVWDAYRAGDIGGIRRYCETDVLNTYLVYLRFELLRGRLTREEHAAELERVRALLRSGQGPHFAQFL</sequence>
<reference evidence="2" key="2">
    <citation type="journal article" date="2014" name="ISME J.">
        <title>Microbial stratification in low pH oxic and suboxic macroscopic growths along an acid mine drainage.</title>
        <authorList>
            <person name="Mendez-Garcia C."/>
            <person name="Mesa V."/>
            <person name="Sprenger R.R."/>
            <person name="Richter M."/>
            <person name="Diez M.S."/>
            <person name="Solano J."/>
            <person name="Bargiela R."/>
            <person name="Golyshina O.V."/>
            <person name="Manteca A."/>
            <person name="Ramos J.L."/>
            <person name="Gallego J.R."/>
            <person name="Llorente I."/>
            <person name="Martins Dos Santos V.A."/>
            <person name="Jensen O.N."/>
            <person name="Pelaez A.I."/>
            <person name="Sanchez J."/>
            <person name="Ferrer M."/>
        </authorList>
    </citation>
    <scope>NUCLEOTIDE SEQUENCE</scope>
</reference>